<feature type="domain" description="SAM-dependent MTase TRM10-type" evidence="22">
    <location>
        <begin position="183"/>
        <end position="375"/>
    </location>
</feature>
<keyword evidence="24" id="KW-1185">Reference proteome</keyword>
<keyword evidence="8" id="KW-0819">tRNA processing</keyword>
<evidence type="ECO:0000313" key="24">
    <source>
        <dbReference type="Proteomes" id="UP000824782"/>
    </source>
</evidence>
<reference evidence="23" key="1">
    <citation type="thesis" date="2020" institute="ProQuest LLC" country="789 East Eisenhower Parkway, Ann Arbor, MI, USA">
        <title>Comparative Genomics and Chromosome Evolution.</title>
        <authorList>
            <person name="Mudd A.B."/>
        </authorList>
    </citation>
    <scope>NUCLEOTIDE SEQUENCE</scope>
    <source>
        <strain evidence="23">237g6f4</strain>
        <tissue evidence="23">Blood</tissue>
    </source>
</reference>
<dbReference type="InterPro" id="IPR028564">
    <property type="entry name" value="MT_TRM10-typ"/>
</dbReference>
<evidence type="ECO:0000256" key="1">
    <source>
        <dbReference type="ARBA" id="ARBA00004173"/>
    </source>
</evidence>
<evidence type="ECO:0000256" key="3">
    <source>
        <dbReference type="ARBA" id="ARBA00012797"/>
    </source>
</evidence>
<evidence type="ECO:0000256" key="18">
    <source>
        <dbReference type="ARBA" id="ARBA00048434"/>
    </source>
</evidence>
<evidence type="ECO:0000313" key="23">
    <source>
        <dbReference type="EMBL" id="KAG8587136.1"/>
    </source>
</evidence>
<dbReference type="EC" id="2.1.1.221" evidence="3"/>
<evidence type="ECO:0000256" key="2">
    <source>
        <dbReference type="ARBA" id="ARBA00012794"/>
    </source>
</evidence>
<dbReference type="GO" id="GO:0005739">
    <property type="term" value="C:mitochondrion"/>
    <property type="evidence" value="ECO:0007669"/>
    <property type="project" value="UniProtKB-SubCell"/>
</dbReference>
<dbReference type="GO" id="GO:0070131">
    <property type="term" value="P:positive regulation of mitochondrial translation"/>
    <property type="evidence" value="ECO:0007669"/>
    <property type="project" value="TreeGrafter"/>
</dbReference>
<comment type="catalytic activity">
    <reaction evidence="18">
        <text>guanosine(9) in tRNA + S-adenosyl-L-methionine = N(1)-methylguanosine(9) in tRNA + S-adenosyl-L-homocysteine + H(+)</text>
        <dbReference type="Rhea" id="RHEA:43156"/>
        <dbReference type="Rhea" id="RHEA-COMP:10367"/>
        <dbReference type="Rhea" id="RHEA-COMP:10368"/>
        <dbReference type="ChEBI" id="CHEBI:15378"/>
        <dbReference type="ChEBI" id="CHEBI:57856"/>
        <dbReference type="ChEBI" id="CHEBI:59789"/>
        <dbReference type="ChEBI" id="CHEBI:73542"/>
        <dbReference type="ChEBI" id="CHEBI:74269"/>
        <dbReference type="EC" id="2.1.1.221"/>
    </reaction>
</comment>
<dbReference type="EMBL" id="WNYA01000002">
    <property type="protein sequence ID" value="KAG8587136.1"/>
    <property type="molecule type" value="Genomic_DNA"/>
</dbReference>
<dbReference type="PROSITE" id="PS51675">
    <property type="entry name" value="SAM_MT_TRM10"/>
    <property type="match status" value="1"/>
</dbReference>
<protein>
    <recommendedName>
        <fullName evidence="4">tRNA methyltransferase 10 homolog C</fullName>
        <ecNumber evidence="2">2.1.1.218</ecNumber>
        <ecNumber evidence="3">2.1.1.221</ecNumber>
    </recommendedName>
    <alternativeName>
        <fullName evidence="14">Mitochondrial ribonuclease P protein 1</fullName>
    </alternativeName>
    <alternativeName>
        <fullName evidence="13">RNA (guanine-9-)-methyltransferase domain-containing protein 1</fullName>
    </alternativeName>
    <alternativeName>
        <fullName evidence="15">mRNA methyladenosine-N(1)-methyltransferase</fullName>
    </alternativeName>
    <alternativeName>
        <fullName evidence="16">tRNA (adenine(9)-N(1))-methyltransferase</fullName>
    </alternativeName>
    <alternativeName>
        <fullName evidence="12">tRNA (guanine(9)-N(1))-methyltransferase</fullName>
    </alternativeName>
</protein>
<evidence type="ECO:0000256" key="10">
    <source>
        <dbReference type="ARBA" id="ARBA00023054"/>
    </source>
</evidence>
<evidence type="ECO:0000256" key="11">
    <source>
        <dbReference type="ARBA" id="ARBA00023128"/>
    </source>
</evidence>
<evidence type="ECO:0000256" key="15">
    <source>
        <dbReference type="ARBA" id="ARBA00031759"/>
    </source>
</evidence>
<dbReference type="FunFam" id="3.40.1280.30:FF:000003">
    <property type="entry name" value="tRNA methyltransferase 10C, mitochondrial RNase P subunit"/>
    <property type="match status" value="1"/>
</dbReference>
<dbReference type="InterPro" id="IPR038459">
    <property type="entry name" value="MT_TRM10-typ_sf"/>
</dbReference>
<evidence type="ECO:0000256" key="7">
    <source>
        <dbReference type="ARBA" id="ARBA00022691"/>
    </source>
</evidence>
<dbReference type="Gene3D" id="3.40.1280.30">
    <property type="match status" value="1"/>
</dbReference>
<dbReference type="Proteomes" id="UP000824782">
    <property type="component" value="Unassembled WGS sequence"/>
</dbReference>
<keyword evidence="6" id="KW-0808">Transferase</keyword>
<dbReference type="PANTHER" id="PTHR13563">
    <property type="entry name" value="TRNA (GUANINE-9-) METHYLTRANSFERASE"/>
    <property type="match status" value="1"/>
</dbReference>
<evidence type="ECO:0000256" key="4">
    <source>
        <dbReference type="ARBA" id="ARBA00014681"/>
    </source>
</evidence>
<proteinExistence type="predicted"/>
<evidence type="ECO:0000259" key="22">
    <source>
        <dbReference type="PROSITE" id="PS51675"/>
    </source>
</evidence>
<organism evidence="23 24">
    <name type="scientific">Engystomops pustulosus</name>
    <name type="common">Tungara frog</name>
    <name type="synonym">Physalaemus pustulosus</name>
    <dbReference type="NCBI Taxonomy" id="76066"/>
    <lineage>
        <taxon>Eukaryota</taxon>
        <taxon>Metazoa</taxon>
        <taxon>Chordata</taxon>
        <taxon>Craniata</taxon>
        <taxon>Vertebrata</taxon>
        <taxon>Euteleostomi</taxon>
        <taxon>Amphibia</taxon>
        <taxon>Batrachia</taxon>
        <taxon>Anura</taxon>
        <taxon>Neobatrachia</taxon>
        <taxon>Hyloidea</taxon>
        <taxon>Leptodactylidae</taxon>
        <taxon>Leiuperinae</taxon>
        <taxon>Engystomops</taxon>
    </lineage>
</organism>
<name>A0AAV7CRE8_ENGPU</name>
<evidence type="ECO:0000256" key="9">
    <source>
        <dbReference type="ARBA" id="ARBA00022946"/>
    </source>
</evidence>
<evidence type="ECO:0000256" key="6">
    <source>
        <dbReference type="ARBA" id="ARBA00022679"/>
    </source>
</evidence>
<dbReference type="GO" id="GO:0000049">
    <property type="term" value="F:tRNA binding"/>
    <property type="evidence" value="ECO:0007669"/>
    <property type="project" value="TreeGrafter"/>
</dbReference>
<feature type="region of interest" description="Disordered" evidence="21">
    <location>
        <begin position="398"/>
        <end position="423"/>
    </location>
</feature>
<dbReference type="GO" id="GO:0005654">
    <property type="term" value="C:nucleoplasm"/>
    <property type="evidence" value="ECO:0007669"/>
    <property type="project" value="TreeGrafter"/>
</dbReference>
<keyword evidence="7" id="KW-0949">S-adenosyl-L-methionine</keyword>
<comment type="catalytic activity">
    <reaction evidence="17">
        <text>adenosine(9) in tRNA + S-adenosyl-L-methionine = N(1)-methyladenosine(9) in tRNA + S-adenosyl-L-homocysteine + H(+)</text>
        <dbReference type="Rhea" id="RHEA:43148"/>
        <dbReference type="Rhea" id="RHEA-COMP:10363"/>
        <dbReference type="Rhea" id="RHEA-COMP:10364"/>
        <dbReference type="ChEBI" id="CHEBI:15378"/>
        <dbReference type="ChEBI" id="CHEBI:57856"/>
        <dbReference type="ChEBI" id="CHEBI:59789"/>
        <dbReference type="ChEBI" id="CHEBI:74411"/>
        <dbReference type="ChEBI" id="CHEBI:74491"/>
        <dbReference type="EC" id="2.1.1.218"/>
    </reaction>
</comment>
<evidence type="ECO:0000256" key="21">
    <source>
        <dbReference type="SAM" id="MobiDB-lite"/>
    </source>
</evidence>
<keyword evidence="5" id="KW-0489">Methyltransferase</keyword>
<feature type="coiled-coil region" evidence="20">
    <location>
        <begin position="139"/>
        <end position="166"/>
    </location>
</feature>
<evidence type="ECO:0000256" key="13">
    <source>
        <dbReference type="ARBA" id="ARBA00029803"/>
    </source>
</evidence>
<evidence type="ECO:0000256" key="20">
    <source>
        <dbReference type="SAM" id="Coils"/>
    </source>
</evidence>
<evidence type="ECO:0000256" key="5">
    <source>
        <dbReference type="ARBA" id="ARBA00022603"/>
    </source>
</evidence>
<dbReference type="GO" id="GO:0160106">
    <property type="term" value="F:tRNA (adenine(9)-N1)-methyltransferase activity"/>
    <property type="evidence" value="ECO:0007669"/>
    <property type="project" value="UniProtKB-EC"/>
</dbReference>
<dbReference type="GO" id="GO:0032259">
    <property type="term" value="P:methylation"/>
    <property type="evidence" value="ECO:0007669"/>
    <property type="project" value="UniProtKB-KW"/>
</dbReference>
<dbReference type="GO" id="GO:0097745">
    <property type="term" value="P:mitochondrial tRNA 5'-end processing"/>
    <property type="evidence" value="ECO:0007669"/>
    <property type="project" value="TreeGrafter"/>
</dbReference>
<dbReference type="GO" id="GO:0052905">
    <property type="term" value="F:tRNA (guanosine(9)-N1)-methyltransferase activity"/>
    <property type="evidence" value="ECO:0007669"/>
    <property type="project" value="UniProtKB-EC"/>
</dbReference>
<evidence type="ECO:0000256" key="16">
    <source>
        <dbReference type="ARBA" id="ARBA00033019"/>
    </source>
</evidence>
<sequence length="423" mass="48903">MAFMNTFLRTVRSPTFNIVVKKGVKRQLPFRLSHQLFQYRLLTSTPCTKNQEKPSASEKLDLDTWKSILRNSAPQAESEQESEEDEEESTIESMQKLVDMWRLAGKAVPDSLSPEELQALLQRPTKSSRRKYLRMLQLKEFKKKNKEKKKAEKEKLKSEVETDNEKQSSYLLKFWSRSVDCFDAWRCAQAMIFGQPLVFDMAYERYMSQRELENTVSQLQMCEGLNTKSMEPFHIHFCNLQPNGPYHKELVKRYQGAWDNLLITATEKSHVDIFPKERLVYLTADSPNVLKTFDHDKIYIVGAFVDKSQKTGVSLGNAKRLQIATARLPLDNFLKWNCGGKNLTLNQVIEILMTIRDTGDWKKALSSVPIRKHGGLKERNDSSPQPLSSNAKMYELLRRKAADGQKETSSAQMGSKNWWQETD</sequence>
<evidence type="ECO:0000256" key="12">
    <source>
        <dbReference type="ARBA" id="ARBA00029727"/>
    </source>
</evidence>
<evidence type="ECO:0000256" key="19">
    <source>
        <dbReference type="ARBA" id="ARBA00048481"/>
    </source>
</evidence>
<evidence type="ECO:0000256" key="17">
    <source>
        <dbReference type="ARBA" id="ARBA00048278"/>
    </source>
</evidence>
<keyword evidence="11" id="KW-0496">Mitochondrion</keyword>
<comment type="catalytic activity">
    <reaction evidence="19">
        <text>an adenosine in mRNA + S-adenosyl-L-methionine = an N(1)-methyladenosine in mRNA + S-adenosyl-L-homocysteine + H(+)</text>
        <dbReference type="Rhea" id="RHEA:55392"/>
        <dbReference type="Rhea" id="RHEA-COMP:12414"/>
        <dbReference type="Rhea" id="RHEA-COMP:12415"/>
        <dbReference type="ChEBI" id="CHEBI:15378"/>
        <dbReference type="ChEBI" id="CHEBI:57856"/>
        <dbReference type="ChEBI" id="CHEBI:59789"/>
        <dbReference type="ChEBI" id="CHEBI:74411"/>
        <dbReference type="ChEBI" id="CHEBI:74491"/>
    </reaction>
</comment>
<comment type="subcellular location">
    <subcellularLocation>
        <location evidence="1">Mitochondrion</location>
    </subcellularLocation>
</comment>
<keyword evidence="10 20" id="KW-0175">Coiled coil</keyword>
<dbReference type="CDD" id="cd18102">
    <property type="entry name" value="Trm10_MRRP1"/>
    <property type="match status" value="1"/>
</dbReference>
<comment type="caution">
    <text evidence="23">The sequence shown here is derived from an EMBL/GenBank/DDBJ whole genome shotgun (WGS) entry which is preliminary data.</text>
</comment>
<dbReference type="PANTHER" id="PTHR13563:SF5">
    <property type="entry name" value="TRNA METHYLTRANSFERASE 10 HOMOLOG C"/>
    <property type="match status" value="1"/>
</dbReference>
<feature type="compositionally biased region" description="Polar residues" evidence="21">
    <location>
        <begin position="407"/>
        <end position="423"/>
    </location>
</feature>
<keyword evidence="9" id="KW-0809">Transit peptide</keyword>
<gene>
    <name evidence="23" type="ORF">GDO81_005584</name>
</gene>
<evidence type="ECO:0000256" key="8">
    <source>
        <dbReference type="ARBA" id="ARBA00022694"/>
    </source>
</evidence>
<dbReference type="InterPro" id="IPR025812">
    <property type="entry name" value="Trm10_C_MTase_dom"/>
</dbReference>
<dbReference type="AlphaFoldDB" id="A0AAV7CRE8"/>
<dbReference type="EC" id="2.1.1.218" evidence="2"/>
<evidence type="ECO:0000256" key="14">
    <source>
        <dbReference type="ARBA" id="ARBA00030623"/>
    </source>
</evidence>
<accession>A0AAV7CRE8</accession>
<dbReference type="InterPro" id="IPR007356">
    <property type="entry name" value="tRNA_m1G_MeTrfase_euk"/>
</dbReference>